<dbReference type="eggNOG" id="COG1120">
    <property type="taxonomic scope" value="Bacteria"/>
</dbReference>
<dbReference type="Proteomes" id="UP000044136">
    <property type="component" value="Unassembled WGS sequence"/>
</dbReference>
<accession>A0A078M305</accession>
<keyword evidence="1" id="KW-0813">Transport</keyword>
<sequence length="283" mass="31924">MKLEVRDANFHYKMKKKSGPDLYAENVSFTLEPGEILSILGPNGAGKTTMLKCITGLLDWTEGETRIDDEPRNTIKKKDLWKRIGYVPQAQKMTFGYTILEMVIMGRAPYISTLQQPNQTDTEASLEALEAVGIKHLAHSTCDEVSGGELQLALIARTLVSEPELLILDEPESHLDIQKQIVILETIRRLATEKEISCIINTHYPNHAFYLADKVLLTGKDKGLVFGPVNEVMTESRMKHFFGIELKKIIFEEDDLLLETMVPKALGLNRELSNCKFNDFAEV</sequence>
<dbReference type="InterPro" id="IPR050153">
    <property type="entry name" value="Metal_Ion_Import_ABC"/>
</dbReference>
<keyword evidence="6" id="KW-1185">Reference proteome</keyword>
<dbReference type="PROSITE" id="PS00211">
    <property type="entry name" value="ABC_TRANSPORTER_1"/>
    <property type="match status" value="1"/>
</dbReference>
<feature type="domain" description="ABC transporter" evidence="4">
    <location>
        <begin position="5"/>
        <end position="245"/>
    </location>
</feature>
<dbReference type="GO" id="GO:0005524">
    <property type="term" value="F:ATP binding"/>
    <property type="evidence" value="ECO:0007669"/>
    <property type="project" value="UniProtKB-KW"/>
</dbReference>
<dbReference type="InterPro" id="IPR003593">
    <property type="entry name" value="AAA+_ATPase"/>
</dbReference>
<gene>
    <name evidence="5" type="ORF">BN1048_01533</name>
</gene>
<dbReference type="HOGENOM" id="CLU_000604_1_11_9"/>
<organism evidence="5 6">
    <name type="scientific">Jeotgalicoccus saudimassiliensis</name>
    <dbReference type="NCBI Taxonomy" id="1461582"/>
    <lineage>
        <taxon>Bacteria</taxon>
        <taxon>Bacillati</taxon>
        <taxon>Bacillota</taxon>
        <taxon>Bacilli</taxon>
        <taxon>Bacillales</taxon>
        <taxon>Staphylococcaceae</taxon>
        <taxon>Jeotgalicoccus</taxon>
    </lineage>
</organism>
<dbReference type="Pfam" id="PF00005">
    <property type="entry name" value="ABC_tran"/>
    <property type="match status" value="1"/>
</dbReference>
<dbReference type="InterPro" id="IPR017871">
    <property type="entry name" value="ABC_transporter-like_CS"/>
</dbReference>
<dbReference type="Gene3D" id="3.40.50.300">
    <property type="entry name" value="P-loop containing nucleotide triphosphate hydrolases"/>
    <property type="match status" value="1"/>
</dbReference>
<dbReference type="InterPro" id="IPR027417">
    <property type="entry name" value="P-loop_NTPase"/>
</dbReference>
<evidence type="ECO:0000256" key="3">
    <source>
        <dbReference type="ARBA" id="ARBA00022840"/>
    </source>
</evidence>
<dbReference type="AlphaFoldDB" id="A0A078M305"/>
<dbReference type="OrthoDB" id="9806726at2"/>
<evidence type="ECO:0000256" key="1">
    <source>
        <dbReference type="ARBA" id="ARBA00022448"/>
    </source>
</evidence>
<dbReference type="PROSITE" id="PS50893">
    <property type="entry name" value="ABC_TRANSPORTER_2"/>
    <property type="match status" value="1"/>
</dbReference>
<protein>
    <submittedName>
        <fullName evidence="5">Putative ABC transporter ATP-binding protein</fullName>
    </submittedName>
</protein>
<dbReference type="InterPro" id="IPR003439">
    <property type="entry name" value="ABC_transporter-like_ATP-bd"/>
</dbReference>
<dbReference type="STRING" id="1461582.BN1048_01533"/>
<evidence type="ECO:0000256" key="2">
    <source>
        <dbReference type="ARBA" id="ARBA00022741"/>
    </source>
</evidence>
<dbReference type="SUPFAM" id="SSF52540">
    <property type="entry name" value="P-loop containing nucleoside triphosphate hydrolases"/>
    <property type="match status" value="1"/>
</dbReference>
<dbReference type="RefSeq" id="WP_035809977.1">
    <property type="nucleotide sequence ID" value="NZ_CCSE01000001.1"/>
</dbReference>
<reference evidence="5 6" key="1">
    <citation type="submission" date="2014-07" db="EMBL/GenBank/DDBJ databases">
        <authorList>
            <person name="Urmite Genomes Urmite Genomes"/>
        </authorList>
    </citation>
    <scope>NUCLEOTIDE SEQUENCE [LARGE SCALE GENOMIC DNA]</scope>
    <source>
        <strain evidence="5 6">13MG44_air</strain>
    </source>
</reference>
<dbReference type="EMBL" id="CCSE01000001">
    <property type="protein sequence ID" value="CEA01913.1"/>
    <property type="molecule type" value="Genomic_DNA"/>
</dbReference>
<dbReference type="PANTHER" id="PTHR42734:SF19">
    <property type="entry name" value="IRON COMPOUNDS ABC TRANSPORTER, ATP-BINDING PROTEIN"/>
    <property type="match status" value="1"/>
</dbReference>
<evidence type="ECO:0000313" key="6">
    <source>
        <dbReference type="Proteomes" id="UP000044136"/>
    </source>
</evidence>
<proteinExistence type="predicted"/>
<name>A0A078M305_9STAP</name>
<dbReference type="FunFam" id="3.40.50.300:FF:000134">
    <property type="entry name" value="Iron-enterobactin ABC transporter ATP-binding protein"/>
    <property type="match status" value="1"/>
</dbReference>
<evidence type="ECO:0000313" key="5">
    <source>
        <dbReference type="EMBL" id="CEA01913.1"/>
    </source>
</evidence>
<keyword evidence="2" id="KW-0547">Nucleotide-binding</keyword>
<dbReference type="CDD" id="cd03214">
    <property type="entry name" value="ABC_Iron-Siderophores_B12_Hemin"/>
    <property type="match status" value="1"/>
</dbReference>
<dbReference type="GO" id="GO:0016887">
    <property type="term" value="F:ATP hydrolysis activity"/>
    <property type="evidence" value="ECO:0007669"/>
    <property type="project" value="InterPro"/>
</dbReference>
<dbReference type="PANTHER" id="PTHR42734">
    <property type="entry name" value="METAL TRANSPORT SYSTEM ATP-BINDING PROTEIN TM_0124-RELATED"/>
    <property type="match status" value="1"/>
</dbReference>
<keyword evidence="3 5" id="KW-0067">ATP-binding</keyword>
<dbReference type="SMART" id="SM00382">
    <property type="entry name" value="AAA"/>
    <property type="match status" value="1"/>
</dbReference>
<evidence type="ECO:0000259" key="4">
    <source>
        <dbReference type="PROSITE" id="PS50893"/>
    </source>
</evidence>